<dbReference type="EMBL" id="MU003698">
    <property type="protein sequence ID" value="KAF2811996.1"/>
    <property type="molecule type" value="Genomic_DNA"/>
</dbReference>
<dbReference type="SUPFAM" id="SSF51735">
    <property type="entry name" value="NAD(P)-binding Rossmann-fold domains"/>
    <property type="match status" value="1"/>
</dbReference>
<dbReference type="RefSeq" id="XP_033578960.1">
    <property type="nucleotide sequence ID" value="XM_033721985.1"/>
</dbReference>
<dbReference type="Proteomes" id="UP000504636">
    <property type="component" value="Unplaced"/>
</dbReference>
<dbReference type="CDD" id="cd05259">
    <property type="entry name" value="PCBER_SDR_a"/>
    <property type="match status" value="1"/>
</dbReference>
<feature type="domain" description="NmrA-like" evidence="4">
    <location>
        <begin position="5"/>
        <end position="233"/>
    </location>
</feature>
<reference evidence="5 7" key="1">
    <citation type="journal article" date="2020" name="Stud. Mycol.">
        <title>101 Dothideomycetes genomes: a test case for predicting lifestyles and emergence of pathogens.</title>
        <authorList>
            <person name="Haridas S."/>
            <person name="Albert R."/>
            <person name="Binder M."/>
            <person name="Bloem J."/>
            <person name="Labutti K."/>
            <person name="Salamov A."/>
            <person name="Andreopoulos B."/>
            <person name="Baker S."/>
            <person name="Barry K."/>
            <person name="Bills G."/>
            <person name="Bluhm B."/>
            <person name="Cannon C."/>
            <person name="Castanera R."/>
            <person name="Culley D."/>
            <person name="Daum C."/>
            <person name="Ezra D."/>
            <person name="Gonzalez J."/>
            <person name="Henrissat B."/>
            <person name="Kuo A."/>
            <person name="Liang C."/>
            <person name="Lipzen A."/>
            <person name="Lutzoni F."/>
            <person name="Magnuson J."/>
            <person name="Mondo S."/>
            <person name="Nolan M."/>
            <person name="Ohm R."/>
            <person name="Pangilinan J."/>
            <person name="Park H.-J."/>
            <person name="Ramirez L."/>
            <person name="Alfaro M."/>
            <person name="Sun H."/>
            <person name="Tritt A."/>
            <person name="Yoshinaga Y."/>
            <person name="Zwiers L.-H."/>
            <person name="Turgeon B."/>
            <person name="Goodwin S."/>
            <person name="Spatafora J."/>
            <person name="Crous P."/>
            <person name="Grigoriev I."/>
        </authorList>
    </citation>
    <scope>NUCLEOTIDE SEQUENCE</scope>
    <source>
        <strain evidence="5 7">CBS 304.34</strain>
    </source>
</reference>
<sequence length="442" mass="48043">MPFTKIALIGANGTLGPHIVSAIQAAPSLNLTILTRASSKSAYGSTPTLSIPDDLPTSALVEALKGFDSLVITMAGSYVAECLRLADAAFVAGVKRIIPPDFGSCDSADPETLEILPLMAGKAKVRAHLEELCGREREGGKLTWTSLITGHFFDYGLRGGLLCFDVRKKKVQVLDGGDIKFSATNLDTIGTAVVKVLTKEEQAVVENKLLYVHSFHVTQNELLKVLEKATGSEGKWELEQCSSKELLAVSRAKMLKGDAEATEEVVAVHGIVASDWEGKEGFANELLGLEKEDLVECVTKVVESLAKASEAQTAAGHNAFEWRRFLDFTKIEADKLAAEYPSLKDVPANIYAGILVRVNEKLRNQGIREIGDDVFDWRMPQAMRRAYALKTPLQEEASKPADRPHEQQPPAEQPSTSSKAYDPVKESVLHNTDSEKGLALDQ</sequence>
<reference evidence="7" key="3">
    <citation type="submission" date="2025-04" db="UniProtKB">
        <authorList>
            <consortium name="RefSeq"/>
        </authorList>
    </citation>
    <scope>IDENTIFICATION</scope>
    <source>
        <strain evidence="7">CBS 304.34</strain>
    </source>
</reference>
<feature type="compositionally biased region" description="Basic and acidic residues" evidence="3">
    <location>
        <begin position="422"/>
        <end position="442"/>
    </location>
</feature>
<dbReference type="PANTHER" id="PTHR47706">
    <property type="entry name" value="NMRA-LIKE FAMILY PROTEIN"/>
    <property type="match status" value="1"/>
</dbReference>
<dbReference type="InterPro" id="IPR036291">
    <property type="entry name" value="NAD(P)-bd_dom_sf"/>
</dbReference>
<dbReference type="OrthoDB" id="9984533at2759"/>
<evidence type="ECO:0000256" key="3">
    <source>
        <dbReference type="SAM" id="MobiDB-lite"/>
    </source>
</evidence>
<feature type="region of interest" description="Disordered" evidence="3">
    <location>
        <begin position="393"/>
        <end position="442"/>
    </location>
</feature>
<evidence type="ECO:0000256" key="2">
    <source>
        <dbReference type="ARBA" id="ARBA00023002"/>
    </source>
</evidence>
<dbReference type="Pfam" id="PF05368">
    <property type="entry name" value="NmrA"/>
    <property type="match status" value="1"/>
</dbReference>
<dbReference type="InterPro" id="IPR045312">
    <property type="entry name" value="PCBER-like"/>
</dbReference>
<gene>
    <name evidence="5 7" type="ORF">BDZ99DRAFT_475468</name>
</gene>
<feature type="compositionally biased region" description="Basic and acidic residues" evidence="3">
    <location>
        <begin position="396"/>
        <end position="406"/>
    </location>
</feature>
<accession>A0A6A6YSS8</accession>
<dbReference type="InterPro" id="IPR051609">
    <property type="entry name" value="NmrA/Isoflavone_reductase-like"/>
</dbReference>
<dbReference type="PANTHER" id="PTHR47706:SF9">
    <property type="entry name" value="NMRA-LIKE DOMAIN-CONTAINING PROTEIN-RELATED"/>
    <property type="match status" value="1"/>
</dbReference>
<organism evidence="5">
    <name type="scientific">Mytilinidion resinicola</name>
    <dbReference type="NCBI Taxonomy" id="574789"/>
    <lineage>
        <taxon>Eukaryota</taxon>
        <taxon>Fungi</taxon>
        <taxon>Dikarya</taxon>
        <taxon>Ascomycota</taxon>
        <taxon>Pezizomycotina</taxon>
        <taxon>Dothideomycetes</taxon>
        <taxon>Pleosporomycetidae</taxon>
        <taxon>Mytilinidiales</taxon>
        <taxon>Mytilinidiaceae</taxon>
        <taxon>Mytilinidion</taxon>
    </lineage>
</organism>
<dbReference type="GeneID" id="54462878"/>
<dbReference type="Gene3D" id="3.40.50.720">
    <property type="entry name" value="NAD(P)-binding Rossmann-like Domain"/>
    <property type="match status" value="1"/>
</dbReference>
<keyword evidence="1" id="KW-0521">NADP</keyword>
<keyword evidence="6" id="KW-1185">Reference proteome</keyword>
<name>A0A6A6YSS8_9PEZI</name>
<reference evidence="7" key="2">
    <citation type="submission" date="2020-04" db="EMBL/GenBank/DDBJ databases">
        <authorList>
            <consortium name="NCBI Genome Project"/>
        </authorList>
    </citation>
    <scope>NUCLEOTIDE SEQUENCE</scope>
    <source>
        <strain evidence="7">CBS 304.34</strain>
    </source>
</reference>
<dbReference type="AlphaFoldDB" id="A0A6A6YSS8"/>
<evidence type="ECO:0000313" key="6">
    <source>
        <dbReference type="Proteomes" id="UP000504636"/>
    </source>
</evidence>
<proteinExistence type="predicted"/>
<protein>
    <submittedName>
        <fullName evidence="5 7">NAD(P)-binding protein</fullName>
    </submittedName>
</protein>
<dbReference type="Gene3D" id="3.90.25.10">
    <property type="entry name" value="UDP-galactose 4-epimerase, domain 1"/>
    <property type="match status" value="1"/>
</dbReference>
<evidence type="ECO:0000259" key="4">
    <source>
        <dbReference type="Pfam" id="PF05368"/>
    </source>
</evidence>
<evidence type="ECO:0000256" key="1">
    <source>
        <dbReference type="ARBA" id="ARBA00022857"/>
    </source>
</evidence>
<keyword evidence="2" id="KW-0560">Oxidoreductase</keyword>
<evidence type="ECO:0000313" key="7">
    <source>
        <dbReference type="RefSeq" id="XP_033578960.1"/>
    </source>
</evidence>
<evidence type="ECO:0000313" key="5">
    <source>
        <dbReference type="EMBL" id="KAF2811996.1"/>
    </source>
</evidence>
<dbReference type="InterPro" id="IPR008030">
    <property type="entry name" value="NmrA-like"/>
</dbReference>
<dbReference type="GO" id="GO:0016491">
    <property type="term" value="F:oxidoreductase activity"/>
    <property type="evidence" value="ECO:0007669"/>
    <property type="project" value="UniProtKB-KW"/>
</dbReference>